<evidence type="ECO:0000256" key="4">
    <source>
        <dbReference type="ARBA" id="ARBA00022605"/>
    </source>
</evidence>
<dbReference type="NCBIfam" id="NF000768">
    <property type="entry name" value="PRK00051.1"/>
    <property type="match status" value="1"/>
</dbReference>
<dbReference type="RefSeq" id="WP_260103694.1">
    <property type="nucleotide sequence ID" value="NZ_JALXSQ010000003.1"/>
</dbReference>
<organism evidence="9 10">
    <name type="scientific">Pseudoclavibacter albus</name>
    <dbReference type="NCBI Taxonomy" id="272241"/>
    <lineage>
        <taxon>Bacteria</taxon>
        <taxon>Bacillati</taxon>
        <taxon>Actinomycetota</taxon>
        <taxon>Actinomycetes</taxon>
        <taxon>Micrococcales</taxon>
        <taxon>Microbacteriaceae</taxon>
        <taxon>Pseudoclavibacter</taxon>
    </lineage>
</organism>
<accession>A0ABT2HUL4</accession>
<evidence type="ECO:0000256" key="1">
    <source>
        <dbReference type="ARBA" id="ARBA00000024"/>
    </source>
</evidence>
<dbReference type="PANTHER" id="PTHR42945:SF1">
    <property type="entry name" value="HISTIDINE BIOSYNTHESIS BIFUNCTIONAL PROTEIN HIS7"/>
    <property type="match status" value="1"/>
</dbReference>
<comment type="function">
    <text evidence="7">Catalyzes the hydrolysis of the adenine ring of phosphoribosyl-AMP.</text>
</comment>
<reference evidence="9 10" key="1">
    <citation type="submission" date="2022-04" db="EMBL/GenBank/DDBJ databases">
        <title>Human microbiome associated bacterial genomes.</title>
        <authorList>
            <person name="Sandstrom S."/>
            <person name="Salamzade R."/>
            <person name="Kalan L.R."/>
        </authorList>
    </citation>
    <scope>NUCLEOTIDE SEQUENCE [LARGE SCALE GENOMIC DNA]</scope>
    <source>
        <strain evidence="10">p3-SID1799</strain>
    </source>
</reference>
<comment type="subcellular location">
    <subcellularLocation>
        <location evidence="7">Cytoplasm</location>
    </subcellularLocation>
</comment>
<feature type="binding site" evidence="7">
    <location>
        <position position="89"/>
    </location>
    <ligand>
        <name>Zn(2+)</name>
        <dbReference type="ChEBI" id="CHEBI:29105"/>
        <note>ligand shared between dimeric partners</note>
    </ligand>
</feature>
<name>A0ABT2HUL4_9MICO</name>
<dbReference type="InterPro" id="IPR002496">
    <property type="entry name" value="PRib_AMP_CycHydrolase_dom"/>
</dbReference>
<keyword evidence="7" id="KW-0460">Magnesium</keyword>
<keyword evidence="7" id="KW-0862">Zinc</keyword>
<keyword evidence="4 7" id="KW-0028">Amino-acid biosynthesis</keyword>
<keyword evidence="3 7" id="KW-0963">Cytoplasm</keyword>
<sequence length="129" mass="14117">MRDVVELSDAEVQEIIDSCTFNADGLIPAVVTAEGSAELLMVAWLNAESLRLTLTTREVTYWSRSRQELWRKGATSGHTQRLIECSLDCDRDVLHLVVEQAGAACHTGTRSCFDGDTLAVRFVASEGTA</sequence>
<dbReference type="EMBL" id="JALXSQ010000003">
    <property type="protein sequence ID" value="MCT2041992.1"/>
    <property type="molecule type" value="Genomic_DNA"/>
</dbReference>
<protein>
    <recommendedName>
        <fullName evidence="7">Phosphoribosyl-AMP cyclohydrolase</fullName>
        <shortName evidence="7">PRA-CH</shortName>
        <ecNumber evidence="7">3.5.4.19</ecNumber>
    </recommendedName>
</protein>
<evidence type="ECO:0000256" key="3">
    <source>
        <dbReference type="ARBA" id="ARBA00022490"/>
    </source>
</evidence>
<dbReference type="Gene3D" id="3.10.20.810">
    <property type="entry name" value="Phosphoribosyl-AMP cyclohydrolase"/>
    <property type="match status" value="1"/>
</dbReference>
<comment type="catalytic activity">
    <reaction evidence="1 7">
        <text>1-(5-phospho-beta-D-ribosyl)-5'-AMP + H2O = 1-(5-phospho-beta-D-ribosyl)-5-[(5-phospho-beta-D-ribosylamino)methylideneamino]imidazole-4-carboxamide</text>
        <dbReference type="Rhea" id="RHEA:20049"/>
        <dbReference type="ChEBI" id="CHEBI:15377"/>
        <dbReference type="ChEBI" id="CHEBI:58435"/>
        <dbReference type="ChEBI" id="CHEBI:59457"/>
        <dbReference type="EC" id="3.5.4.19"/>
    </reaction>
</comment>
<dbReference type="InterPro" id="IPR038019">
    <property type="entry name" value="PRib_AMP_CycHydrolase_sf"/>
</dbReference>
<feature type="binding site" evidence="7">
    <location>
        <position position="88"/>
    </location>
    <ligand>
        <name>Mg(2+)</name>
        <dbReference type="ChEBI" id="CHEBI:18420"/>
    </ligand>
</feature>
<dbReference type="EC" id="3.5.4.19" evidence="7"/>
<feature type="binding site" evidence="7">
    <location>
        <position position="90"/>
    </location>
    <ligand>
        <name>Mg(2+)</name>
        <dbReference type="ChEBI" id="CHEBI:18420"/>
    </ligand>
</feature>
<comment type="caution">
    <text evidence="9">The sequence shown here is derived from an EMBL/GenBank/DDBJ whole genome shotgun (WGS) entry which is preliminary data.</text>
</comment>
<dbReference type="HAMAP" id="MF_01021">
    <property type="entry name" value="HisI"/>
    <property type="match status" value="1"/>
</dbReference>
<gene>
    <name evidence="7 9" type="primary">hisI</name>
    <name evidence="9" type="ORF">M3D15_01350</name>
</gene>
<evidence type="ECO:0000259" key="8">
    <source>
        <dbReference type="Pfam" id="PF01502"/>
    </source>
</evidence>
<keyword evidence="5 7" id="KW-0378">Hydrolase</keyword>
<comment type="cofactor">
    <cofactor evidence="7">
        <name>Zn(2+)</name>
        <dbReference type="ChEBI" id="CHEBI:29105"/>
    </cofactor>
    <text evidence="7">Binds 1 zinc ion per subunit.</text>
</comment>
<keyword evidence="7" id="KW-0479">Metal-binding</keyword>
<dbReference type="GO" id="GO:0004635">
    <property type="term" value="F:phosphoribosyl-AMP cyclohydrolase activity"/>
    <property type="evidence" value="ECO:0007669"/>
    <property type="project" value="UniProtKB-EC"/>
</dbReference>
<evidence type="ECO:0000256" key="6">
    <source>
        <dbReference type="ARBA" id="ARBA00023102"/>
    </source>
</evidence>
<keyword evidence="6 7" id="KW-0368">Histidine biosynthesis</keyword>
<proteinExistence type="inferred from homology"/>
<evidence type="ECO:0000256" key="5">
    <source>
        <dbReference type="ARBA" id="ARBA00022801"/>
    </source>
</evidence>
<feature type="domain" description="Phosphoribosyl-AMP cyclohydrolase" evidence="8">
    <location>
        <begin position="41"/>
        <end position="113"/>
    </location>
</feature>
<feature type="binding site" evidence="7">
    <location>
        <position position="92"/>
    </location>
    <ligand>
        <name>Mg(2+)</name>
        <dbReference type="ChEBI" id="CHEBI:18420"/>
    </ligand>
</feature>
<evidence type="ECO:0000256" key="2">
    <source>
        <dbReference type="ARBA" id="ARBA00005169"/>
    </source>
</evidence>
<dbReference type="Proteomes" id="UP001525379">
    <property type="component" value="Unassembled WGS sequence"/>
</dbReference>
<comment type="cofactor">
    <cofactor evidence="7">
        <name>Mg(2+)</name>
        <dbReference type="ChEBI" id="CHEBI:18420"/>
    </cofactor>
    <text evidence="7">Binds 1 Mg(2+) ion per subunit.</text>
</comment>
<feature type="binding site" evidence="7">
    <location>
        <position position="112"/>
    </location>
    <ligand>
        <name>Zn(2+)</name>
        <dbReference type="ChEBI" id="CHEBI:29105"/>
        <note>ligand shared between dimeric partners</note>
    </ligand>
</feature>
<dbReference type="Pfam" id="PF01502">
    <property type="entry name" value="PRA-CH"/>
    <property type="match status" value="1"/>
</dbReference>
<evidence type="ECO:0000313" key="10">
    <source>
        <dbReference type="Proteomes" id="UP001525379"/>
    </source>
</evidence>
<comment type="pathway">
    <text evidence="2 7">Amino-acid biosynthesis; L-histidine biosynthesis; L-histidine from 5-phospho-alpha-D-ribose 1-diphosphate: step 3/9.</text>
</comment>
<feature type="binding site" evidence="7">
    <location>
        <position position="105"/>
    </location>
    <ligand>
        <name>Zn(2+)</name>
        <dbReference type="ChEBI" id="CHEBI:29105"/>
        <note>ligand shared between dimeric partners</note>
    </ligand>
</feature>
<keyword evidence="10" id="KW-1185">Reference proteome</keyword>
<dbReference type="PANTHER" id="PTHR42945">
    <property type="entry name" value="HISTIDINE BIOSYNTHESIS BIFUNCTIONAL PROTEIN"/>
    <property type="match status" value="1"/>
</dbReference>
<evidence type="ECO:0000313" key="9">
    <source>
        <dbReference type="EMBL" id="MCT2041992.1"/>
    </source>
</evidence>
<evidence type="ECO:0000256" key="7">
    <source>
        <dbReference type="HAMAP-Rule" id="MF_01021"/>
    </source>
</evidence>
<dbReference type="SUPFAM" id="SSF141734">
    <property type="entry name" value="HisI-like"/>
    <property type="match status" value="1"/>
</dbReference>
<comment type="similarity">
    <text evidence="7">Belongs to the PRA-CH family.</text>
</comment>
<comment type="subunit">
    <text evidence="7">Homodimer.</text>
</comment>
<dbReference type="InterPro" id="IPR026660">
    <property type="entry name" value="PRA-CH"/>
</dbReference>